<protein>
    <recommendedName>
        <fullName evidence="3">DUF955 domain-containing protein</fullName>
    </recommendedName>
</protein>
<keyword evidence="2" id="KW-1185">Reference proteome</keyword>
<dbReference type="Proteomes" id="UP001596118">
    <property type="component" value="Unassembled WGS sequence"/>
</dbReference>
<organism evidence="1 2">
    <name type="scientific">Halorubrum rubrum</name>
    <dbReference type="NCBI Taxonomy" id="1126240"/>
    <lineage>
        <taxon>Archaea</taxon>
        <taxon>Methanobacteriati</taxon>
        <taxon>Methanobacteriota</taxon>
        <taxon>Stenosarchaea group</taxon>
        <taxon>Halobacteria</taxon>
        <taxon>Halobacteriales</taxon>
        <taxon>Haloferacaceae</taxon>
        <taxon>Halorubrum</taxon>
    </lineage>
</organism>
<accession>A0ABD5R154</accession>
<gene>
    <name evidence="1" type="ORF">ACFPM1_07675</name>
</gene>
<evidence type="ECO:0000313" key="2">
    <source>
        <dbReference type="Proteomes" id="UP001596118"/>
    </source>
</evidence>
<dbReference type="AlphaFoldDB" id="A0ABD5R154"/>
<proteinExistence type="predicted"/>
<comment type="caution">
    <text evidence="1">The sequence shown here is derived from an EMBL/GenBank/DDBJ whole genome shotgun (WGS) entry which is preliminary data.</text>
</comment>
<dbReference type="EMBL" id="JBHSKY010000007">
    <property type="protein sequence ID" value="MFC5278632.1"/>
    <property type="molecule type" value="Genomic_DNA"/>
</dbReference>
<reference evidence="1 2" key="1">
    <citation type="journal article" date="2019" name="Int. J. Syst. Evol. Microbiol.">
        <title>The Global Catalogue of Microorganisms (GCM) 10K type strain sequencing project: providing services to taxonomists for standard genome sequencing and annotation.</title>
        <authorList>
            <consortium name="The Broad Institute Genomics Platform"/>
            <consortium name="The Broad Institute Genome Sequencing Center for Infectious Disease"/>
            <person name="Wu L."/>
            <person name="Ma J."/>
        </authorList>
    </citation>
    <scope>NUCLEOTIDE SEQUENCE [LARGE SCALE GENOMIC DNA]</scope>
    <source>
        <strain evidence="1 2">CGMCC 1.12124</strain>
    </source>
</reference>
<evidence type="ECO:0008006" key="3">
    <source>
        <dbReference type="Google" id="ProtNLM"/>
    </source>
</evidence>
<evidence type="ECO:0000313" key="1">
    <source>
        <dbReference type="EMBL" id="MFC5278632.1"/>
    </source>
</evidence>
<name>A0ABD5R154_9EURY</name>
<sequence length="184" mass="21003">MEDTVAVEYERDGRDVVGTAAWRILEHYAEHADDDVLETITRRLPIALPDFSALAHETINVGILYENADAAAQAFGYNRLLCFPPETYISNVTLWHELGHVAIRVRHERGEDVSKTSEEYCSIFSVARMPPEAIDEDRIPYLGEPEVAREEWPRICRDALDYRDERGANSHYIKEAETRLGIAD</sequence>
<dbReference type="RefSeq" id="WP_256411039.1">
    <property type="nucleotide sequence ID" value="NZ_JANHDM010000003.1"/>
</dbReference>